<dbReference type="SUPFAM" id="SSF54909">
    <property type="entry name" value="Dimeric alpha+beta barrel"/>
    <property type="match status" value="1"/>
</dbReference>
<dbReference type="Proteomes" id="UP000045706">
    <property type="component" value="Unassembled WGS sequence"/>
</dbReference>
<dbReference type="Gene3D" id="3.40.630.10">
    <property type="entry name" value="Zn peptidases"/>
    <property type="match status" value="1"/>
</dbReference>
<name>A0A0G4NGM9_VERLO</name>
<evidence type="ECO:0000313" key="3">
    <source>
        <dbReference type="EMBL" id="CRK45569.1"/>
    </source>
</evidence>
<evidence type="ECO:0000259" key="2">
    <source>
        <dbReference type="PROSITE" id="PS51725"/>
    </source>
</evidence>
<dbReference type="Gene3D" id="3.40.50.12780">
    <property type="entry name" value="N-terminal domain of ligase-like"/>
    <property type="match status" value="1"/>
</dbReference>
<dbReference type="EC" id="3.4.-.-" evidence="1"/>
<accession>A0A0G4NGM9</accession>
<keyword evidence="1" id="KW-0378">Hydrolase</keyword>
<feature type="domain" description="ABM" evidence="2">
    <location>
        <begin position="379"/>
        <end position="471"/>
    </location>
</feature>
<organism evidence="3 4">
    <name type="scientific">Verticillium longisporum</name>
    <name type="common">Verticillium dahliae var. longisporum</name>
    <dbReference type="NCBI Taxonomy" id="100787"/>
    <lineage>
        <taxon>Eukaryota</taxon>
        <taxon>Fungi</taxon>
        <taxon>Dikarya</taxon>
        <taxon>Ascomycota</taxon>
        <taxon>Pezizomycotina</taxon>
        <taxon>Sordariomycetes</taxon>
        <taxon>Hypocreomycetidae</taxon>
        <taxon>Glomerellales</taxon>
        <taxon>Plectosphaerellaceae</taxon>
        <taxon>Verticillium</taxon>
    </lineage>
</organism>
<evidence type="ECO:0000313" key="4">
    <source>
        <dbReference type="Proteomes" id="UP000045706"/>
    </source>
</evidence>
<reference evidence="4" key="1">
    <citation type="submission" date="2015-05" db="EMBL/GenBank/DDBJ databases">
        <authorList>
            <person name="Fogelqvist Johan"/>
        </authorList>
    </citation>
    <scope>NUCLEOTIDE SEQUENCE [LARGE SCALE GENOMIC DNA]</scope>
</reference>
<dbReference type="Gene3D" id="3.30.70.100">
    <property type="match status" value="1"/>
</dbReference>
<protein>
    <recommendedName>
        <fullName evidence="1">Peptide hydrolase</fullName>
        <ecNumber evidence="1">3.4.-.-</ecNumber>
    </recommendedName>
</protein>
<dbReference type="Pfam" id="PF07287">
    <property type="entry name" value="AtuA"/>
    <property type="match status" value="1"/>
</dbReference>
<dbReference type="InterPro" id="IPR007138">
    <property type="entry name" value="ABM_dom"/>
</dbReference>
<dbReference type="InterPro" id="IPR007484">
    <property type="entry name" value="Peptidase_M28"/>
</dbReference>
<dbReference type="PROSITE" id="PS00455">
    <property type="entry name" value="AMP_BINDING"/>
    <property type="match status" value="1"/>
</dbReference>
<dbReference type="GO" id="GO:0008233">
    <property type="term" value="F:peptidase activity"/>
    <property type="evidence" value="ECO:0007669"/>
    <property type="project" value="UniProtKB-KW"/>
</dbReference>
<gene>
    <name evidence="3" type="ORF">BN1723_006681</name>
</gene>
<dbReference type="GO" id="GO:0006508">
    <property type="term" value="P:proteolysis"/>
    <property type="evidence" value="ECO:0007669"/>
    <property type="project" value="UniProtKB-KW"/>
</dbReference>
<dbReference type="Pfam" id="PF03992">
    <property type="entry name" value="ABM"/>
    <property type="match status" value="1"/>
</dbReference>
<keyword evidence="1" id="KW-0862">Zinc</keyword>
<sequence length="1356" mass="149206">MKIYKSSDINIPRDLNLTELLHTTAFPIPESHLIASDSLTNRSATLGELRDRAGRQGLAVARPHFVIAYGPVVRVVEQALDFAAEMLIKEKGTWTRPPVISVVLPTPGLKHISSDLIAATRLPIPHFDDTSTRLASIHLSSGTTGQPKGVELTHQNFVANVLRLLAFDAPGGHKMFHPASRTVAFTPWAHIANTTAPLFLGPYAGMLHHAMPVYNLEQFARLVGSVQATSFQGVPSVVLALADSDVTAKYDFSAARVTAVGGAPLKQAQLEKLLARAPWRLCQAYGMTEAAGYVAYQEYDEVLHDGCTGKLLPGIEACLKQEGGVEDVPDGATGVLWLRGSNISRGYAFNAEANERAFPMPGWYNTGDVCRIGEEGRVSIVGRTKDLIKYKGFQFIKQLAKAAHEALFNEGGTLEYAVLTSRDVARETDIWVIEEYIDEAAFDHHMSLPSVNAMQVWMGENLGPKPPTMHILTYPSDSFQFTRQQVNKHTNPWIIIAELNYMVGGVGVYDRKRAIHDMAKNEDVDVITGDWMSECNMTLRGSNKRDRLAQEKMSSGSTVVAKGYEPYFLDELDPAIPHLASRGIKIAVNAGASDAHGLALAVKELIMKHGVDLKIGVVDGDDVTDAVLDLYQKGETFSNLPANKPIQEWGFDPVCAQCYLGGTGIAECFRNGADIVLCGRVADASVTVGAAMWWHGWTRENLTELAGALMIGHIIECSTYATGGYYSGFKDLKGEDTDMEYPIAAIDEKGEAIITMEKGKHGLVNTQTVASQLLYEIQGPLYYNSDVTASIEDMHLQEIGEHAVHVSGVKGVPPPSTTKVGITAKGGWQAEFHFYLTGLDIAEKAAMVERQTKALMAIGRPFFEYWVSLLPQSFVNETAHLPDGRVLDIPSPVVTREYAREQPSYETDSPANLKKVGPTTRGPIGWVVMGRSGDKSSNCNLGLFVRHDDEWDWLRTIMGTKQLRSMLGKDDVGNQIDRCTRIIIMYSAMIFGIAAAVFVAPKSTLASPTSSGQDARVQLGPCDLRHLNAAARARIFRPNRSFFDLTDLIDPPLADLQYMDQDYPTKMVQQRETQNLIRGIDMERIANNMEALVTFQNRHYQSKHGVAASDWIYQEMKRLPGVTKLGRFRHSWPQNSIEMQVSEGRIKKRKTVIVGAHLDVSNKFVVESERDTARAPGANSNASGVVVLLEALNLLLRHHKLSDLKNRVVFQFYAAGDAGLKGSLDIFQQYKNQNISVAAMLNQDMAGSFLSEQAPTDYFNIVSTGTYEPLNGFLKRVIREYCSISWVEIEGGFVSSDHAAATKYGYPAAHVSDSAFAQNPWKGSELDTLDKIRIGHLVEHVKLVLGYVLELGFADL</sequence>
<dbReference type="InterPro" id="IPR042099">
    <property type="entry name" value="ANL_N_sf"/>
</dbReference>
<dbReference type="InterPro" id="IPR011008">
    <property type="entry name" value="Dimeric_a/b-barrel"/>
</dbReference>
<dbReference type="SUPFAM" id="SSF53187">
    <property type="entry name" value="Zn-dependent exopeptidases"/>
    <property type="match status" value="1"/>
</dbReference>
<dbReference type="SUPFAM" id="SSF56801">
    <property type="entry name" value="Acetyl-CoA synthetase-like"/>
    <property type="match status" value="1"/>
</dbReference>
<dbReference type="PANTHER" id="PTHR47585:SF2">
    <property type="entry name" value="DUF1446 DOMAIN PROTEIN (AFU_ORTHOLOGUE AFUA_6G11420)"/>
    <property type="match status" value="1"/>
</dbReference>
<dbReference type="PROSITE" id="PS51725">
    <property type="entry name" value="ABM"/>
    <property type="match status" value="1"/>
</dbReference>
<dbReference type="PANTHER" id="PTHR47585">
    <property type="match status" value="1"/>
</dbReference>
<dbReference type="InterPro" id="IPR000873">
    <property type="entry name" value="AMP-dep_synth/lig_dom"/>
</dbReference>
<dbReference type="InterPro" id="IPR010839">
    <property type="entry name" value="AtuA_N"/>
</dbReference>
<keyword evidence="1" id="KW-0645">Protease</keyword>
<evidence type="ECO:0000256" key="1">
    <source>
        <dbReference type="RuleBase" id="RU361240"/>
    </source>
</evidence>
<dbReference type="EMBL" id="CVQI01034939">
    <property type="protein sequence ID" value="CRK45569.1"/>
    <property type="molecule type" value="Genomic_DNA"/>
</dbReference>
<keyword evidence="1" id="KW-0479">Metal-binding</keyword>
<dbReference type="Pfam" id="PF04389">
    <property type="entry name" value="Peptidase_M28"/>
    <property type="match status" value="1"/>
</dbReference>
<proteinExistence type="inferred from homology"/>
<dbReference type="GO" id="GO:0046872">
    <property type="term" value="F:metal ion binding"/>
    <property type="evidence" value="ECO:0007669"/>
    <property type="project" value="UniProtKB-KW"/>
</dbReference>
<comment type="similarity">
    <text evidence="1">Belongs to the peptidase M28 family.</text>
</comment>
<dbReference type="InterPro" id="IPR020845">
    <property type="entry name" value="AMP-binding_CS"/>
</dbReference>
<dbReference type="Pfam" id="PF00501">
    <property type="entry name" value="AMP-binding"/>
    <property type="match status" value="1"/>
</dbReference>